<dbReference type="Proteomes" id="UP000190541">
    <property type="component" value="Unassembled WGS sequence"/>
</dbReference>
<evidence type="ECO:0000313" key="1">
    <source>
        <dbReference type="EMBL" id="SKB89140.1"/>
    </source>
</evidence>
<gene>
    <name evidence="1" type="ORF">SAMN05660226_03658</name>
</gene>
<evidence type="ECO:0000313" key="2">
    <source>
        <dbReference type="Proteomes" id="UP000190541"/>
    </source>
</evidence>
<dbReference type="EMBL" id="FUYS01000012">
    <property type="protein sequence ID" value="SKB89140.1"/>
    <property type="molecule type" value="Genomic_DNA"/>
</dbReference>
<reference evidence="1 2" key="1">
    <citation type="submission" date="2017-02" db="EMBL/GenBank/DDBJ databases">
        <authorList>
            <person name="Peterson S.W."/>
        </authorList>
    </citation>
    <scope>NUCLEOTIDE SEQUENCE [LARGE SCALE GENOMIC DNA]</scope>
    <source>
        <strain evidence="1 2">DSM 22899</strain>
    </source>
</reference>
<dbReference type="AlphaFoldDB" id="A0A1T5EZL2"/>
<name>A0A1T5EZL2_9SPHI</name>
<proteinExistence type="predicted"/>
<accession>A0A1T5EZL2</accession>
<sequence>MTNKCGYTLFNDIVSLVVNFNCKNNEMDTLICFRTDVNHIL</sequence>
<protein>
    <submittedName>
        <fullName evidence="1">Uncharacterized protein</fullName>
    </submittedName>
</protein>
<organism evidence="1 2">
    <name type="scientific">Parapedobacter luteus</name>
    <dbReference type="NCBI Taxonomy" id="623280"/>
    <lineage>
        <taxon>Bacteria</taxon>
        <taxon>Pseudomonadati</taxon>
        <taxon>Bacteroidota</taxon>
        <taxon>Sphingobacteriia</taxon>
        <taxon>Sphingobacteriales</taxon>
        <taxon>Sphingobacteriaceae</taxon>
        <taxon>Parapedobacter</taxon>
    </lineage>
</organism>
<keyword evidence="2" id="KW-1185">Reference proteome</keyword>